<proteinExistence type="predicted"/>
<organism evidence="1 2">
    <name type="scientific">Digitaria exilis</name>
    <dbReference type="NCBI Taxonomy" id="1010633"/>
    <lineage>
        <taxon>Eukaryota</taxon>
        <taxon>Viridiplantae</taxon>
        <taxon>Streptophyta</taxon>
        <taxon>Embryophyta</taxon>
        <taxon>Tracheophyta</taxon>
        <taxon>Spermatophyta</taxon>
        <taxon>Magnoliopsida</taxon>
        <taxon>Liliopsida</taxon>
        <taxon>Poales</taxon>
        <taxon>Poaceae</taxon>
        <taxon>PACMAD clade</taxon>
        <taxon>Panicoideae</taxon>
        <taxon>Panicodae</taxon>
        <taxon>Paniceae</taxon>
        <taxon>Anthephorinae</taxon>
        <taxon>Digitaria</taxon>
    </lineage>
</organism>
<gene>
    <name evidence="1" type="ORF">HU200_045433</name>
</gene>
<dbReference type="EMBL" id="JACEFO010002109">
    <property type="protein sequence ID" value="KAF8681977.1"/>
    <property type="molecule type" value="Genomic_DNA"/>
</dbReference>
<protein>
    <submittedName>
        <fullName evidence="1">Uncharacterized protein</fullName>
    </submittedName>
</protein>
<sequence>MGHKRGIGRLPWMPR</sequence>
<name>A0A835BBK5_9POAL</name>
<keyword evidence="2" id="KW-1185">Reference proteome</keyword>
<evidence type="ECO:0000313" key="1">
    <source>
        <dbReference type="EMBL" id="KAF8681977.1"/>
    </source>
</evidence>
<dbReference type="Proteomes" id="UP000636709">
    <property type="component" value="Unassembled WGS sequence"/>
</dbReference>
<comment type="caution">
    <text evidence="1">The sequence shown here is derived from an EMBL/GenBank/DDBJ whole genome shotgun (WGS) entry which is preliminary data.</text>
</comment>
<accession>A0A835BBK5</accession>
<reference evidence="1" key="1">
    <citation type="submission" date="2020-07" db="EMBL/GenBank/DDBJ databases">
        <title>Genome sequence and genetic diversity analysis of an under-domesticated orphan crop, white fonio (Digitaria exilis).</title>
        <authorList>
            <person name="Bennetzen J.L."/>
            <person name="Chen S."/>
            <person name="Ma X."/>
            <person name="Wang X."/>
            <person name="Yssel A.E.J."/>
            <person name="Chaluvadi S.R."/>
            <person name="Johnson M."/>
            <person name="Gangashetty P."/>
            <person name="Hamidou F."/>
            <person name="Sanogo M.D."/>
            <person name="Zwaenepoel A."/>
            <person name="Wallace J."/>
            <person name="Van De Peer Y."/>
            <person name="Van Deynze A."/>
        </authorList>
    </citation>
    <scope>NUCLEOTIDE SEQUENCE</scope>
    <source>
        <tissue evidence="1">Leaves</tissue>
    </source>
</reference>
<evidence type="ECO:0000313" key="2">
    <source>
        <dbReference type="Proteomes" id="UP000636709"/>
    </source>
</evidence>